<dbReference type="PRINTS" id="PR01217">
    <property type="entry name" value="PRICHEXTENSN"/>
</dbReference>
<reference evidence="8 9" key="1">
    <citation type="journal article" date="2013" name="Nature">
        <title>Insights into bilaterian evolution from three spiralian genomes.</title>
        <authorList>
            <person name="Simakov O."/>
            <person name="Marletaz F."/>
            <person name="Cho S.J."/>
            <person name="Edsinger-Gonzales E."/>
            <person name="Havlak P."/>
            <person name="Hellsten U."/>
            <person name="Kuo D.H."/>
            <person name="Larsson T."/>
            <person name="Lv J."/>
            <person name="Arendt D."/>
            <person name="Savage R."/>
            <person name="Osoegawa K."/>
            <person name="de Jong P."/>
            <person name="Grimwood J."/>
            <person name="Chapman J.A."/>
            <person name="Shapiro H."/>
            <person name="Aerts A."/>
            <person name="Otillar R.P."/>
            <person name="Terry A.Y."/>
            <person name="Boore J.L."/>
            <person name="Grigoriev I.V."/>
            <person name="Lindberg D.R."/>
            <person name="Seaver E.C."/>
            <person name="Weisblat D.A."/>
            <person name="Putnam N.H."/>
            <person name="Rokhsar D.S."/>
        </authorList>
    </citation>
    <scope>NUCLEOTIDE SEQUENCE [LARGE SCALE GENOMIC DNA]</scope>
</reference>
<dbReference type="SMART" id="SM00494">
    <property type="entry name" value="ChtBD2"/>
    <property type="match status" value="11"/>
</dbReference>
<evidence type="ECO:0000256" key="5">
    <source>
        <dbReference type="ARBA" id="ARBA00023180"/>
    </source>
</evidence>
<feature type="compositionally biased region" description="Pro residues" evidence="6">
    <location>
        <begin position="574"/>
        <end position="594"/>
    </location>
</feature>
<dbReference type="PROSITE" id="PS50940">
    <property type="entry name" value="CHIT_BIND_II"/>
    <property type="match status" value="8"/>
</dbReference>
<feature type="domain" description="Chitin-binding type-2" evidence="7">
    <location>
        <begin position="319"/>
        <end position="376"/>
    </location>
</feature>
<dbReference type="AlphaFoldDB" id="V3ZXC6"/>
<dbReference type="InterPro" id="IPR036508">
    <property type="entry name" value="Chitin-bd_dom_sf"/>
</dbReference>
<keyword evidence="5" id="KW-0325">Glycoprotein</keyword>
<feature type="domain" description="Chitin-binding type-2" evidence="7">
    <location>
        <begin position="171"/>
        <end position="233"/>
    </location>
</feature>
<keyword evidence="3" id="KW-0677">Repeat</keyword>
<evidence type="ECO:0000256" key="1">
    <source>
        <dbReference type="ARBA" id="ARBA00022669"/>
    </source>
</evidence>
<dbReference type="Gene3D" id="2.170.140.10">
    <property type="entry name" value="Chitin binding domain"/>
    <property type="match status" value="2"/>
</dbReference>
<feature type="compositionally biased region" description="Polar residues" evidence="6">
    <location>
        <begin position="478"/>
        <end position="488"/>
    </location>
</feature>
<protein>
    <recommendedName>
        <fullName evidence="7">Chitin-binding type-2 domain-containing protein</fullName>
    </recommendedName>
</protein>
<dbReference type="STRING" id="225164.V3ZXC6"/>
<dbReference type="OrthoDB" id="6020543at2759"/>
<keyword evidence="1" id="KW-0147">Chitin-binding</keyword>
<feature type="domain" description="Chitin-binding type-2" evidence="7">
    <location>
        <begin position="613"/>
        <end position="673"/>
    </location>
</feature>
<dbReference type="InterPro" id="IPR051940">
    <property type="entry name" value="Chitin_bind-dev_reg"/>
</dbReference>
<evidence type="ECO:0000313" key="9">
    <source>
        <dbReference type="Proteomes" id="UP000030746"/>
    </source>
</evidence>
<feature type="compositionally biased region" description="Low complexity" evidence="6">
    <location>
        <begin position="489"/>
        <end position="512"/>
    </location>
</feature>
<accession>V3ZXC6</accession>
<dbReference type="InterPro" id="IPR002557">
    <property type="entry name" value="Chitin-bd_dom"/>
</dbReference>
<evidence type="ECO:0000256" key="3">
    <source>
        <dbReference type="ARBA" id="ARBA00022737"/>
    </source>
</evidence>
<sequence length="1061" mass="119218">MVPGFIGPIQDRKEEQSAIDFCRVNPTMKFADPASCSLFFDCSKYEHDRDLYKYQAECVYLYLFDIKLKKCVYFLDADCQSRPVPRAPCEYRRGHCRHGRNNDQCIPCAANCVTLHDGDNVYPGRALTSYYLSCASGRTLNIKTCPDGLVFDPLFGPNGTCVSDLTTETLRLFCEAMPGQIIPHPGECAMYYDCSQTAYSGNFKIYEAECKYPNLFDIASSSCKDFFNVSCEKRREPISPCEYKQYQCTDMSCIPCNQVLPDCSGRVNGLYAVPRWELTSSYIYCADFRFMYRYDCPPGQVFDILERRCATSVSKESMTAYCNKYPAGRIGNPLHCAQYYDCTAPMSSRLVECPYPKLFSYEYMECQPFEKVDCGRRIDFKNPCDYQRFYTCSSSDQSQCPPCESLYPSCHLQPAGFIAALPGTTNQYYICKTGRAILMKCRTTFNTELMKCMDPESNINTQPNNNGSNLNPYPFPNQPTSFPNQPTSFPNQQPTFPNQPSRFPNQPSNKPSNQPPTFPPTSGGGNNVNVNKPFQPPYQPITQPQTPTTNTQTGSITGSNTGSNPLTIQFPVLKPVPPTTPTQPPPQPPTVAPTQPPTTINIAKPGEPGFNINAYCSINRYQIFPHPSSCAKYYNCMQPYSAFGSFVMECPYPALFDVLKRTCKPFTEVKCEPGVYTPVAPCEYDKYSVECQNKNCPPCEESNPSCKGKEDGRHMFPGDPLGGKYMECLTERTRKISQCPAETFFDPLMRACSKELKRQTIEIYCRQNPQSTAQHPFNCAQFIKCTANSTLVIECGYPRLFNGTACDDFKKVDCKKRYKPVAPCEYAQNRRCPPGASTCQPCEQRIPSCVGVPNKEQPYPGRPPSPLFVVCDSGRTSAVMQCLKNIFNPTERRCGGSISNANVASICVRHPKSTFPDPENCARYFNCSMKEIILDRPFHAECKYPDLYNTIGNKCERFHETLASGGCGTRYAPIEPCEYHQHCPTFPNCEQCKRRIPNCNVGKLNDPGLNLIPDNTATYPTEWYICLDKRTIAHGSCQPGQFFNSTARDCKPLPTGAARIP</sequence>
<evidence type="ECO:0000256" key="6">
    <source>
        <dbReference type="SAM" id="MobiDB-lite"/>
    </source>
</evidence>
<dbReference type="KEGG" id="lgi:LOTGIDRAFT_231869"/>
<keyword evidence="2" id="KW-0732">Signal</keyword>
<dbReference type="SUPFAM" id="SSF57625">
    <property type="entry name" value="Invertebrate chitin-binding proteins"/>
    <property type="match status" value="7"/>
</dbReference>
<dbReference type="Pfam" id="PF01607">
    <property type="entry name" value="CBM_14"/>
    <property type="match status" value="3"/>
</dbReference>
<keyword evidence="4" id="KW-1015">Disulfide bond</keyword>
<evidence type="ECO:0000256" key="2">
    <source>
        <dbReference type="ARBA" id="ARBA00022729"/>
    </source>
</evidence>
<dbReference type="GO" id="GO:0008061">
    <property type="term" value="F:chitin binding"/>
    <property type="evidence" value="ECO:0007669"/>
    <property type="project" value="UniProtKB-KW"/>
</dbReference>
<feature type="compositionally biased region" description="Low complexity" evidence="6">
    <location>
        <begin position="540"/>
        <end position="565"/>
    </location>
</feature>
<proteinExistence type="predicted"/>
<dbReference type="PANTHER" id="PTHR23301:SF0">
    <property type="entry name" value="CHITIN-BINDING TYPE-2 DOMAIN-CONTAINING PROTEIN-RELATED"/>
    <property type="match status" value="1"/>
</dbReference>
<feature type="domain" description="Chitin-binding type-2" evidence="7">
    <location>
        <begin position="904"/>
        <end position="969"/>
    </location>
</feature>
<dbReference type="PANTHER" id="PTHR23301">
    <property type="entry name" value="CHITIN BINDING PERITROPHIN-A"/>
    <property type="match status" value="1"/>
</dbReference>
<dbReference type="GeneID" id="20248744"/>
<evidence type="ECO:0000256" key="4">
    <source>
        <dbReference type="ARBA" id="ARBA00023157"/>
    </source>
</evidence>
<feature type="domain" description="Chitin-binding type-2" evidence="7">
    <location>
        <begin position="260"/>
        <end position="309"/>
    </location>
</feature>
<feature type="region of interest" description="Disordered" evidence="6">
    <location>
        <begin position="457"/>
        <end position="594"/>
    </location>
</feature>
<feature type="domain" description="Chitin-binding type-2" evidence="7">
    <location>
        <begin position="762"/>
        <end position="816"/>
    </location>
</feature>
<name>V3ZXC6_LOTGI</name>
<feature type="domain" description="Chitin-binding type-2" evidence="7">
    <location>
        <begin position="19"/>
        <end position="81"/>
    </location>
</feature>
<dbReference type="RefSeq" id="XP_009053297.1">
    <property type="nucleotide sequence ID" value="XM_009055049.1"/>
</dbReference>
<organism evidence="8 9">
    <name type="scientific">Lottia gigantea</name>
    <name type="common">Giant owl limpet</name>
    <dbReference type="NCBI Taxonomy" id="225164"/>
    <lineage>
        <taxon>Eukaryota</taxon>
        <taxon>Metazoa</taxon>
        <taxon>Spiralia</taxon>
        <taxon>Lophotrochozoa</taxon>
        <taxon>Mollusca</taxon>
        <taxon>Gastropoda</taxon>
        <taxon>Patellogastropoda</taxon>
        <taxon>Lottioidea</taxon>
        <taxon>Lottiidae</taxon>
        <taxon>Lottia</taxon>
    </lineage>
</organism>
<dbReference type="CTD" id="20248744"/>
<evidence type="ECO:0000259" key="7">
    <source>
        <dbReference type="PROSITE" id="PS50940"/>
    </source>
</evidence>
<dbReference type="OMA" id="DRCDWPR"/>
<evidence type="ECO:0000313" key="8">
    <source>
        <dbReference type="EMBL" id="ESO96183.1"/>
    </source>
</evidence>
<feature type="domain" description="Chitin-binding type-2" evidence="7">
    <location>
        <begin position="109"/>
        <end position="161"/>
    </location>
</feature>
<feature type="compositionally biased region" description="Polar residues" evidence="6">
    <location>
        <begin position="457"/>
        <end position="471"/>
    </location>
</feature>
<dbReference type="HOGENOM" id="CLU_289227_0_0_1"/>
<dbReference type="GO" id="GO:0005576">
    <property type="term" value="C:extracellular region"/>
    <property type="evidence" value="ECO:0007669"/>
    <property type="project" value="InterPro"/>
</dbReference>
<keyword evidence="9" id="KW-1185">Reference proteome</keyword>
<dbReference type="Proteomes" id="UP000030746">
    <property type="component" value="Unassembled WGS sequence"/>
</dbReference>
<gene>
    <name evidence="8" type="ORF">LOTGIDRAFT_231869</name>
</gene>
<dbReference type="EMBL" id="KB201549">
    <property type="protein sequence ID" value="ESO96183.1"/>
    <property type="molecule type" value="Genomic_DNA"/>
</dbReference>